<dbReference type="Gene3D" id="3.40.50.300">
    <property type="entry name" value="P-loop containing nucleotide triphosphate hydrolases"/>
    <property type="match status" value="1"/>
</dbReference>
<feature type="active site" description="Nucleophile" evidence="7">
    <location>
        <position position="331"/>
    </location>
</feature>
<dbReference type="SUPFAM" id="SSF52317">
    <property type="entry name" value="Class I glutamine amidotransferase-like"/>
    <property type="match status" value="1"/>
</dbReference>
<dbReference type="InterPro" id="IPR027417">
    <property type="entry name" value="P-loop_NTPase"/>
</dbReference>
<proteinExistence type="inferred from homology"/>
<reference evidence="10 13" key="3">
    <citation type="submission" date="2019-12" db="EMBL/GenBank/DDBJ databases">
        <title>Draft Genome Sequences of Six Type Strains of the Genus Massilia.</title>
        <authorList>
            <person name="Miess H."/>
            <person name="Frediansyah A."/>
            <person name="Goeker M."/>
            <person name="Gross H."/>
        </authorList>
    </citation>
    <scope>NUCLEOTIDE SEQUENCE [LARGE SCALE GENOMIC DNA]</scope>
    <source>
        <strain evidence="10 13">DSM 26639</strain>
    </source>
</reference>
<dbReference type="Proteomes" id="UP000315112">
    <property type="component" value="Unassembled WGS sequence"/>
</dbReference>
<dbReference type="GO" id="GO:0003824">
    <property type="term" value="F:catalytic activity"/>
    <property type="evidence" value="ECO:0007669"/>
    <property type="project" value="InterPro"/>
</dbReference>
<dbReference type="PROSITE" id="PS51274">
    <property type="entry name" value="GATASE_COBBQ"/>
    <property type="match status" value="1"/>
</dbReference>
<evidence type="ECO:0000313" key="12">
    <source>
        <dbReference type="Proteomes" id="UP000315112"/>
    </source>
</evidence>
<dbReference type="SUPFAM" id="SSF52540">
    <property type="entry name" value="P-loop containing nucleoside triphosphate hydrolases"/>
    <property type="match status" value="1"/>
</dbReference>
<evidence type="ECO:0000256" key="1">
    <source>
        <dbReference type="ARBA" id="ARBA00004953"/>
    </source>
</evidence>
<comment type="pathway">
    <text evidence="1 7">Cofactor biosynthesis; adenosylcobalamin biosynthesis.</text>
</comment>
<dbReference type="InterPro" id="IPR004459">
    <property type="entry name" value="CobQ_synth"/>
</dbReference>
<organism evidence="11 12">
    <name type="scientific">Pseudoduganella flava</name>
    <dbReference type="NCBI Taxonomy" id="871742"/>
    <lineage>
        <taxon>Bacteria</taxon>
        <taxon>Pseudomonadati</taxon>
        <taxon>Pseudomonadota</taxon>
        <taxon>Betaproteobacteria</taxon>
        <taxon>Burkholderiales</taxon>
        <taxon>Oxalobacteraceae</taxon>
        <taxon>Telluria group</taxon>
        <taxon>Pseudoduganella</taxon>
    </lineage>
</organism>
<evidence type="ECO:0000313" key="10">
    <source>
        <dbReference type="EMBL" id="QGZ41081.1"/>
    </source>
</evidence>
<keyword evidence="4 7" id="KW-0169">Cobalamin biosynthesis</keyword>
<dbReference type="CDD" id="cd01750">
    <property type="entry name" value="GATase1_CobQ"/>
    <property type="match status" value="1"/>
</dbReference>
<feature type="domain" description="CobB/CobQ-like glutamine amidotransferase" evidence="9">
    <location>
        <begin position="252"/>
        <end position="434"/>
    </location>
</feature>
<keyword evidence="13" id="KW-1185">Reference proteome</keyword>
<comment type="similarity">
    <text evidence="2 7">Belongs to the CobB/CobQ family. CobQ subfamily.</text>
</comment>
<keyword evidence="5 7" id="KW-0315">Glutamine amidotransferase</keyword>
<evidence type="ECO:0000256" key="4">
    <source>
        <dbReference type="ARBA" id="ARBA00022573"/>
    </source>
</evidence>
<dbReference type="AlphaFoldDB" id="A0A562P831"/>
<comment type="function">
    <text evidence="6 7">Catalyzes amidations at positions B, D, E, and G on adenosylcobyrinic A,C-diamide. NH(2) groups are provided by glutamine, and one molecule of ATP is hydrogenolyzed for each amidation.</text>
</comment>
<dbReference type="GO" id="GO:0015420">
    <property type="term" value="F:ABC-type vitamin B12 transporter activity"/>
    <property type="evidence" value="ECO:0007669"/>
    <property type="project" value="UniProtKB-UniRule"/>
</dbReference>
<evidence type="ECO:0000313" key="13">
    <source>
        <dbReference type="Proteomes" id="UP000437862"/>
    </source>
</evidence>
<evidence type="ECO:0000256" key="7">
    <source>
        <dbReference type="HAMAP-Rule" id="MF_00028"/>
    </source>
</evidence>
<evidence type="ECO:0000256" key="6">
    <source>
        <dbReference type="ARBA" id="ARBA00025166"/>
    </source>
</evidence>
<dbReference type="PANTHER" id="PTHR21343:SF1">
    <property type="entry name" value="COBYRIC ACID SYNTHASE"/>
    <property type="match status" value="1"/>
</dbReference>
<dbReference type="Proteomes" id="UP000437862">
    <property type="component" value="Chromosome"/>
</dbReference>
<evidence type="ECO:0000256" key="2">
    <source>
        <dbReference type="ARBA" id="ARBA00006205"/>
    </source>
</evidence>
<dbReference type="HAMAP" id="MF_00028">
    <property type="entry name" value="CobQ"/>
    <property type="match status" value="1"/>
</dbReference>
<evidence type="ECO:0000256" key="5">
    <source>
        <dbReference type="ARBA" id="ARBA00022962"/>
    </source>
</evidence>
<dbReference type="NCBIfam" id="TIGR00313">
    <property type="entry name" value="cobQ"/>
    <property type="match status" value="1"/>
</dbReference>
<reference evidence="11 12" key="1">
    <citation type="journal article" date="2015" name="Stand. Genomic Sci.">
        <title>Genomic Encyclopedia of Bacterial and Archaeal Type Strains, Phase III: the genomes of soil and plant-associated and newly described type strains.</title>
        <authorList>
            <person name="Whitman W.B."/>
            <person name="Woyke T."/>
            <person name="Klenk H.P."/>
            <person name="Zhou Y."/>
            <person name="Lilburn T.G."/>
            <person name="Beck B.J."/>
            <person name="De Vos P."/>
            <person name="Vandamme P."/>
            <person name="Eisen J.A."/>
            <person name="Garrity G."/>
            <person name="Hugenholtz P."/>
            <person name="Kyrpides N.C."/>
        </authorList>
    </citation>
    <scope>NUCLEOTIDE SEQUENCE [LARGE SCALE GENOMIC DNA]</scope>
    <source>
        <strain evidence="11 12">CGMCC 1.10685</strain>
    </source>
</reference>
<evidence type="ECO:0000259" key="8">
    <source>
        <dbReference type="Pfam" id="PF01656"/>
    </source>
</evidence>
<dbReference type="RefSeq" id="WP_145882237.1">
    <property type="nucleotide sequence ID" value="NZ_CP046904.1"/>
</dbReference>
<dbReference type="PANTHER" id="PTHR21343">
    <property type="entry name" value="DETHIOBIOTIN SYNTHETASE"/>
    <property type="match status" value="1"/>
</dbReference>
<name>A0A562P831_9BURK</name>
<dbReference type="Pfam" id="PF01656">
    <property type="entry name" value="CbiA"/>
    <property type="match status" value="1"/>
</dbReference>
<gene>
    <name evidence="7" type="primary">cobQ</name>
    <name evidence="10" type="ORF">GO485_19810</name>
    <name evidence="11" type="ORF">IP92_05909</name>
</gene>
<evidence type="ECO:0000313" key="11">
    <source>
        <dbReference type="EMBL" id="TWI40146.1"/>
    </source>
</evidence>
<dbReference type="InterPro" id="IPR029062">
    <property type="entry name" value="Class_I_gatase-like"/>
</dbReference>
<sequence length="480" mass="51405">MRLPYQTLMVQGTTSDAGKSTVVAALCRLLKRRGVTVAPFKPQNMALNSAVTADGGEIGRAQALQAQAAGIAPHTDMNPVLLKPSSDIGAQVVIHGKVRAEMNARDYHRYKTVAMGAVLESHARLTQQYEAIVVEGAGSPAEINLRDRDIANMGFAEAVDCPVVLVADIDRGGVFAHIVGTLACLSDSERARVIGFVINRFRGDIKLLEPGLEWLEAQTGKPVLAVLPYLHGLFLDAEDAVQAVQPERGAFRIVVPSLPRMSNHTDFDALRAHPDVDLQFVRAGQPVPPADLIILPGSKNTRGDLASLREHGWPERIARHLRYGGKVIGICGGFQMLGAAVCDPHGVEAAPGDSPGFGLLDMTTEMTREKRLVQVSGTCAFDDAMVAGYEIHMGISRGAALARPAFHIDGRPEGALSEDGQVLGTYLHGVFDTPQAARALLRWAGLDTTQELDLNALREASLDRLADAAAPLLEALLSRK</sequence>
<evidence type="ECO:0000259" key="9">
    <source>
        <dbReference type="Pfam" id="PF07685"/>
    </source>
</evidence>
<evidence type="ECO:0000256" key="3">
    <source>
        <dbReference type="ARBA" id="ARBA00019833"/>
    </source>
</evidence>
<dbReference type="Gene3D" id="3.40.50.880">
    <property type="match status" value="1"/>
</dbReference>
<dbReference type="InterPro" id="IPR047045">
    <property type="entry name" value="CobQ_N"/>
</dbReference>
<protein>
    <recommendedName>
        <fullName evidence="3 7">Cobyric acid synthase</fullName>
    </recommendedName>
</protein>
<dbReference type="EMBL" id="CP046904">
    <property type="protein sequence ID" value="QGZ41081.1"/>
    <property type="molecule type" value="Genomic_DNA"/>
</dbReference>
<dbReference type="Pfam" id="PF07685">
    <property type="entry name" value="GATase_3"/>
    <property type="match status" value="1"/>
</dbReference>
<dbReference type="InterPro" id="IPR002586">
    <property type="entry name" value="CobQ/CobB/MinD/ParA_Nub-bd_dom"/>
</dbReference>
<dbReference type="EMBL" id="VLKW01000023">
    <property type="protein sequence ID" value="TWI40146.1"/>
    <property type="molecule type" value="Genomic_DNA"/>
</dbReference>
<dbReference type="InterPro" id="IPR011698">
    <property type="entry name" value="GATase_3"/>
</dbReference>
<dbReference type="InterPro" id="IPR033949">
    <property type="entry name" value="CobQ_GATase1"/>
</dbReference>
<accession>A0A562P831</accession>
<dbReference type="GO" id="GO:0009236">
    <property type="term" value="P:cobalamin biosynthetic process"/>
    <property type="evidence" value="ECO:0007669"/>
    <property type="project" value="UniProtKB-UniRule"/>
</dbReference>
<feature type="domain" description="CobQ/CobB/MinD/ParA nucleotide binding" evidence="8">
    <location>
        <begin position="8"/>
        <end position="232"/>
    </location>
</feature>
<dbReference type="CDD" id="cd05389">
    <property type="entry name" value="CobQ_N"/>
    <property type="match status" value="1"/>
</dbReference>
<dbReference type="OrthoDB" id="9808302at2"/>
<feature type="active site" evidence="7">
    <location>
        <position position="428"/>
    </location>
</feature>
<dbReference type="NCBIfam" id="NF001989">
    <property type="entry name" value="PRK00784.1"/>
    <property type="match status" value="1"/>
</dbReference>
<dbReference type="UniPathway" id="UPA00148"/>
<reference evidence="11" key="2">
    <citation type="submission" date="2019-07" db="EMBL/GenBank/DDBJ databases">
        <authorList>
            <person name="Whitman W."/>
            <person name="Huntemann M."/>
            <person name="Clum A."/>
            <person name="Pillay M."/>
            <person name="Palaniappan K."/>
            <person name="Varghese N."/>
            <person name="Mikhailova N."/>
            <person name="Stamatis D."/>
            <person name="Reddy T."/>
            <person name="Daum C."/>
            <person name="Shapiro N."/>
            <person name="Ivanova N."/>
            <person name="Kyrpides N."/>
            <person name="Woyke T."/>
        </authorList>
    </citation>
    <scope>NUCLEOTIDE SEQUENCE</scope>
    <source>
        <strain evidence="11">CGMCC 1.10685</strain>
    </source>
</reference>